<reference evidence="5" key="1">
    <citation type="journal article" date="2019" name="Int. J. Syst. Evol. Microbiol.">
        <title>The Global Catalogue of Microorganisms (GCM) 10K type strain sequencing project: providing services to taxonomists for standard genome sequencing and annotation.</title>
        <authorList>
            <consortium name="The Broad Institute Genomics Platform"/>
            <consortium name="The Broad Institute Genome Sequencing Center for Infectious Disease"/>
            <person name="Wu L."/>
            <person name="Ma J."/>
        </authorList>
    </citation>
    <scope>NUCLEOTIDE SEQUENCE [LARGE SCALE GENOMIC DNA]</scope>
    <source>
        <strain evidence="5">CGMCC 4.7204</strain>
    </source>
</reference>
<dbReference type="InterPro" id="IPR002347">
    <property type="entry name" value="SDR_fam"/>
</dbReference>
<evidence type="ECO:0000256" key="3">
    <source>
        <dbReference type="RuleBase" id="RU000363"/>
    </source>
</evidence>
<dbReference type="Pfam" id="PF00106">
    <property type="entry name" value="adh_short"/>
    <property type="match status" value="1"/>
</dbReference>
<keyword evidence="5" id="KW-1185">Reference proteome</keyword>
<dbReference type="PANTHER" id="PTHR44169">
    <property type="entry name" value="NADPH-DEPENDENT 1-ACYLDIHYDROXYACETONE PHOSPHATE REDUCTASE"/>
    <property type="match status" value="1"/>
</dbReference>
<gene>
    <name evidence="4" type="ORF">ACFOW8_25415</name>
</gene>
<dbReference type="Proteomes" id="UP001595767">
    <property type="component" value="Unassembled WGS sequence"/>
</dbReference>
<dbReference type="PANTHER" id="PTHR44169:SF6">
    <property type="entry name" value="NADPH-DEPENDENT 1-ACYLDIHYDROXYACETONE PHOSPHATE REDUCTASE"/>
    <property type="match status" value="1"/>
</dbReference>
<comment type="caution">
    <text evidence="4">The sequence shown here is derived from an EMBL/GenBank/DDBJ whole genome shotgun (WGS) entry which is preliminary data.</text>
</comment>
<evidence type="ECO:0000256" key="1">
    <source>
        <dbReference type="ARBA" id="ARBA00006484"/>
    </source>
</evidence>
<dbReference type="PRINTS" id="PR00081">
    <property type="entry name" value="GDHRDH"/>
</dbReference>
<dbReference type="Gene3D" id="3.40.50.720">
    <property type="entry name" value="NAD(P)-binding Rossmann-like Domain"/>
    <property type="match status" value="1"/>
</dbReference>
<comment type="similarity">
    <text evidence="1 3">Belongs to the short-chain dehydrogenases/reductases (SDR) family.</text>
</comment>
<accession>A0ABV8LDJ6</accession>
<evidence type="ECO:0000256" key="2">
    <source>
        <dbReference type="ARBA" id="ARBA00023002"/>
    </source>
</evidence>
<dbReference type="PRINTS" id="PR00080">
    <property type="entry name" value="SDRFAMILY"/>
</dbReference>
<dbReference type="InterPro" id="IPR036291">
    <property type="entry name" value="NAD(P)-bd_dom_sf"/>
</dbReference>
<protein>
    <submittedName>
        <fullName evidence="4">SDR family oxidoreductase</fullName>
    </submittedName>
</protein>
<proteinExistence type="inferred from homology"/>
<evidence type="ECO:0000313" key="5">
    <source>
        <dbReference type="Proteomes" id="UP001595767"/>
    </source>
</evidence>
<dbReference type="RefSeq" id="WP_378554009.1">
    <property type="nucleotide sequence ID" value="NZ_JBHSBA010000015.1"/>
</dbReference>
<dbReference type="EMBL" id="JBHSBA010000015">
    <property type="protein sequence ID" value="MFC4128268.1"/>
    <property type="molecule type" value="Genomic_DNA"/>
</dbReference>
<organism evidence="4 5">
    <name type="scientific">Nocardia rhizosphaerae</name>
    <dbReference type="NCBI Taxonomy" id="1691571"/>
    <lineage>
        <taxon>Bacteria</taxon>
        <taxon>Bacillati</taxon>
        <taxon>Actinomycetota</taxon>
        <taxon>Actinomycetes</taxon>
        <taxon>Mycobacteriales</taxon>
        <taxon>Nocardiaceae</taxon>
        <taxon>Nocardia</taxon>
    </lineage>
</organism>
<dbReference type="SUPFAM" id="SSF51735">
    <property type="entry name" value="NAD(P)-binding Rossmann-fold domains"/>
    <property type="match status" value="1"/>
</dbReference>
<evidence type="ECO:0000313" key="4">
    <source>
        <dbReference type="EMBL" id="MFC4128268.1"/>
    </source>
</evidence>
<sequence>MDIHNSVALVTGANRGLGRAMTEALLDGGARRVYAAVRDPESLTGHQDRVIPIQLELTSPADIAAAVDQAPDVTLLINNAGTARFADPFAARRDDIAAELATNFTGTLDLIRAFVPVIERAGGGAVVNVLSLLALAATPPMAGYSASKAALHSLTQAMRPGLRERGIAVHGVYPAGIDTDMVAAFDEMAKAAPRTVADGILAGVAAGHPDIFPDPAATEMSALWWSDPKGFERAFAGAAQ</sequence>
<dbReference type="PROSITE" id="PS00061">
    <property type="entry name" value="ADH_SHORT"/>
    <property type="match status" value="1"/>
</dbReference>
<keyword evidence="2" id="KW-0560">Oxidoreductase</keyword>
<name>A0ABV8LDJ6_9NOCA</name>
<dbReference type="InterPro" id="IPR020904">
    <property type="entry name" value="Sc_DH/Rdtase_CS"/>
</dbReference>